<gene>
    <name evidence="4" type="ORF">QTN89_14340</name>
</gene>
<dbReference type="InterPro" id="IPR059226">
    <property type="entry name" value="Choice_anch_Q_dom"/>
</dbReference>
<protein>
    <submittedName>
        <fullName evidence="4">Right-handed parallel beta-helix repeat-containing protein</fullName>
    </submittedName>
</protein>
<organism evidence="4 5">
    <name type="scientific">Roseiconus lacunae</name>
    <dbReference type="NCBI Taxonomy" id="2605694"/>
    <lineage>
        <taxon>Bacteria</taxon>
        <taxon>Pseudomonadati</taxon>
        <taxon>Planctomycetota</taxon>
        <taxon>Planctomycetia</taxon>
        <taxon>Pirellulales</taxon>
        <taxon>Pirellulaceae</taxon>
        <taxon>Roseiconus</taxon>
    </lineage>
</organism>
<name>A0ABT7PKB4_9BACT</name>
<proteinExistence type="predicted"/>
<reference evidence="4 5" key="1">
    <citation type="submission" date="2023-06" db="EMBL/GenBank/DDBJ databases">
        <title>Roseiconus lacunae JC819 isolated from Gulf of Mannar region, Tamil Nadu.</title>
        <authorList>
            <person name="Pk S."/>
            <person name="Ch S."/>
            <person name="Ch V.R."/>
        </authorList>
    </citation>
    <scope>NUCLEOTIDE SEQUENCE [LARGE SCALE GENOMIC DNA]</scope>
    <source>
        <strain evidence="4 5">JC819</strain>
    </source>
</reference>
<dbReference type="InterPro" id="IPR039448">
    <property type="entry name" value="Beta_helix"/>
</dbReference>
<dbReference type="Gene3D" id="2.160.20.10">
    <property type="entry name" value="Single-stranded right-handed beta-helix, Pectin lyase-like"/>
    <property type="match status" value="4"/>
</dbReference>
<dbReference type="Pfam" id="PF05048">
    <property type="entry name" value="NosD"/>
    <property type="match status" value="1"/>
</dbReference>
<dbReference type="PANTHER" id="PTHR22990:SF15">
    <property type="entry name" value="F-BOX ONLY PROTEIN 10"/>
    <property type="match status" value="1"/>
</dbReference>
<dbReference type="InterPro" id="IPR051550">
    <property type="entry name" value="SCF-Subunits/Alg-Epimerases"/>
</dbReference>
<dbReference type="Proteomes" id="UP001239462">
    <property type="component" value="Unassembled WGS sequence"/>
</dbReference>
<dbReference type="NCBIfam" id="NF041518">
    <property type="entry name" value="choice_anch_Q"/>
    <property type="match status" value="1"/>
</dbReference>
<feature type="domain" description="Right handed beta helix" evidence="3">
    <location>
        <begin position="785"/>
        <end position="933"/>
    </location>
</feature>
<keyword evidence="1" id="KW-0677">Repeat</keyword>
<dbReference type="Pfam" id="PF13229">
    <property type="entry name" value="Beta_helix"/>
    <property type="match status" value="3"/>
</dbReference>
<dbReference type="PANTHER" id="PTHR22990">
    <property type="entry name" value="F-BOX ONLY PROTEIN"/>
    <property type="match status" value="1"/>
</dbReference>
<sequence length="1021" mass="111943">MKAFLVAAVVSLSLSEDSSATTFYVRTSGDDANSGRTAALAFRTISKACDEANVGDTIYVGAGTYLESCPIRSKYSTSAVAALTVHADLDGEHTGDAGNVVVRPSDKRWAFDIDRCGRVIISGFVIDPTASTDRYGFRIRQSDLVTLEGCAIRRCRYGIYSHSTQLVIHHCSVLENRQGIRLVDSPEVVIRGSTLTNNRYSVVAKTIDRLTVEQTQFIDRDATTKVRGLHAVDAGLILNGCQFSQTNIGIYGTRIRSAEITGCQFMQSDSHAVYLAGSGMHVSECNFHQNHRSITLDAPKETPVLTNLKITESRIGIVARSNDYEFQDVRIEDCRIGIHQRKENRLLSIDTKEKVTLHNNEYAIYANTIGATHDALLRVSGVDLRGNDRAILAYNSAAEIENCLFAGSTYAVAVLRSDRMLIEDSIFEGNPNAANQCRFAIRSDAQDLRIKQCSIGHCRIGTLLDTPQAERAIIRDSVFHDIEFTAIYLRDGIFNLRGSDRVTIKRCGRGIFAQRTTWSASDLAFDDSVDYPFMDYDGSCHIDRVTSSGSQVGVYASRSKSLSVAETVINGCERHGLVANECQDVRFSNVSARQNQNGFYVRNSTGGHVAIEQCEAEQNRRYGFLFAGISPQATKRNVARGNVYGLLVQDDHLTIDDGSVWQITGNRYGIIHRRGRAHLRHLQLPNNHVGFYAIDSDVDAEQLAITSGYYGLVVHANETVSVRDSVVRGSQRGIYVATRKQSCDINLESCVVDQCKGHAVYLRDAAAVGLRAEIDQLRVNQTQRGVTLVNCETRLSRSQLMNVAGTALYQVGGILQMRGCSIGSVAQGWGVLAKGERSVLDRISIRDAKRGIALQSQASAIRNTTVANCDYGIYVHAPDSFNDLEFLTVANAKTVGLYRREGSLRVTNCIFQSSRLGIYNTSGAGRLTHHHNLIDAGRPLVGTEAGENERFESPVFVDAAAGNLQLAAGSPAINAGTESKTLVDFEGNERPSFEGFEMGAHEYMFPDGSIKIMQWDELAGG</sequence>
<evidence type="ECO:0000313" key="4">
    <source>
        <dbReference type="EMBL" id="MDM4016621.1"/>
    </source>
</evidence>
<dbReference type="InterPro" id="IPR006626">
    <property type="entry name" value="PbH1"/>
</dbReference>
<dbReference type="EMBL" id="JASZZN010000009">
    <property type="protein sequence ID" value="MDM4016621.1"/>
    <property type="molecule type" value="Genomic_DNA"/>
</dbReference>
<dbReference type="InterPro" id="IPR007742">
    <property type="entry name" value="NosD_dom"/>
</dbReference>
<accession>A0ABT7PKB4</accession>
<dbReference type="RefSeq" id="WP_289164268.1">
    <property type="nucleotide sequence ID" value="NZ_JASZZN010000009.1"/>
</dbReference>
<feature type="domain" description="Right handed beta helix" evidence="3">
    <location>
        <begin position="374"/>
        <end position="493"/>
    </location>
</feature>
<comment type="caution">
    <text evidence="4">The sequence shown here is derived from an EMBL/GenBank/DDBJ whole genome shotgun (WGS) entry which is preliminary data.</text>
</comment>
<feature type="domain" description="Right handed beta helix" evidence="3">
    <location>
        <begin position="534"/>
        <end position="670"/>
    </location>
</feature>
<dbReference type="SUPFAM" id="SSF51126">
    <property type="entry name" value="Pectin lyase-like"/>
    <property type="match status" value="4"/>
</dbReference>
<dbReference type="SMART" id="SM00710">
    <property type="entry name" value="PbH1"/>
    <property type="match status" value="15"/>
</dbReference>
<keyword evidence="5" id="KW-1185">Reference proteome</keyword>
<evidence type="ECO:0000259" key="3">
    <source>
        <dbReference type="Pfam" id="PF13229"/>
    </source>
</evidence>
<dbReference type="InterPro" id="IPR012334">
    <property type="entry name" value="Pectin_lyas_fold"/>
</dbReference>
<feature type="domain" description="Periplasmic copper-binding protein NosD beta helix" evidence="2">
    <location>
        <begin position="129"/>
        <end position="273"/>
    </location>
</feature>
<evidence type="ECO:0000259" key="2">
    <source>
        <dbReference type="Pfam" id="PF05048"/>
    </source>
</evidence>
<dbReference type="InterPro" id="IPR011050">
    <property type="entry name" value="Pectin_lyase_fold/virulence"/>
</dbReference>
<evidence type="ECO:0000256" key="1">
    <source>
        <dbReference type="ARBA" id="ARBA00022737"/>
    </source>
</evidence>
<evidence type="ECO:0000313" key="5">
    <source>
        <dbReference type="Proteomes" id="UP001239462"/>
    </source>
</evidence>